<dbReference type="GO" id="GO:0005840">
    <property type="term" value="C:ribosome"/>
    <property type="evidence" value="ECO:0007669"/>
    <property type="project" value="UniProtKB-KW"/>
</dbReference>
<dbReference type="EMBL" id="CADCVK010000027">
    <property type="protein sequence ID" value="CAA9465037.1"/>
    <property type="molecule type" value="Genomic_DNA"/>
</dbReference>
<feature type="non-terminal residue" evidence="2">
    <location>
        <position position="1"/>
    </location>
</feature>
<protein>
    <submittedName>
        <fullName evidence="2">LSU ribosomal protein L5p (L11e)</fullName>
    </submittedName>
</protein>
<feature type="compositionally biased region" description="Basic residues" evidence="1">
    <location>
        <begin position="141"/>
        <end position="159"/>
    </location>
</feature>
<evidence type="ECO:0000313" key="2">
    <source>
        <dbReference type="EMBL" id="CAA9465037.1"/>
    </source>
</evidence>
<name>A0A6J4R5Y9_9ACTN</name>
<feature type="compositionally biased region" description="Basic and acidic residues" evidence="1">
    <location>
        <begin position="1"/>
        <end position="23"/>
    </location>
</feature>
<dbReference type="AlphaFoldDB" id="A0A6J4R5Y9"/>
<gene>
    <name evidence="2" type="ORF">AVDCRST_MAG12-221</name>
</gene>
<feature type="compositionally biased region" description="Basic residues" evidence="1">
    <location>
        <begin position="82"/>
        <end position="98"/>
    </location>
</feature>
<accession>A0A6J4R5Y9</accession>
<reference evidence="2" key="1">
    <citation type="submission" date="2020-02" db="EMBL/GenBank/DDBJ databases">
        <authorList>
            <person name="Meier V. D."/>
        </authorList>
    </citation>
    <scope>NUCLEOTIDE SEQUENCE</scope>
    <source>
        <strain evidence="2">AVDCRST_MAG12</strain>
    </source>
</reference>
<keyword evidence="2" id="KW-0689">Ribosomal protein</keyword>
<evidence type="ECO:0000256" key="1">
    <source>
        <dbReference type="SAM" id="MobiDB-lite"/>
    </source>
</evidence>
<feature type="compositionally biased region" description="Basic and acidic residues" evidence="1">
    <location>
        <begin position="180"/>
        <end position="197"/>
    </location>
</feature>
<feature type="compositionally biased region" description="Gly residues" evidence="1">
    <location>
        <begin position="162"/>
        <end position="173"/>
    </location>
</feature>
<feature type="compositionally biased region" description="Basic and acidic residues" evidence="1">
    <location>
        <begin position="126"/>
        <end position="140"/>
    </location>
</feature>
<organism evidence="2">
    <name type="scientific">uncultured Rubrobacteraceae bacterium</name>
    <dbReference type="NCBI Taxonomy" id="349277"/>
    <lineage>
        <taxon>Bacteria</taxon>
        <taxon>Bacillati</taxon>
        <taxon>Actinomycetota</taxon>
        <taxon>Rubrobacteria</taxon>
        <taxon>Rubrobacterales</taxon>
        <taxon>Rubrobacteraceae</taxon>
        <taxon>environmental samples</taxon>
    </lineage>
</organism>
<sequence>GSPEDQVQRRDQAEDDRALRLLLEHAGAPPREDHAQHGRGGGQAGLEDARRRRGAARHDRGPEAQRPPRPQVGRRLQAARGHAGRPRGHAARRARVRVPRPPDVRGDPADPRLPGPEPALLRRARQLLDGHPRADHLPRDRLRRRRPGPGPRRHHHHHRQDGSGGVRAAGGAGHAVRPRHPAEGLPEHRRGRRDPSL</sequence>
<feature type="non-terminal residue" evidence="2">
    <location>
        <position position="197"/>
    </location>
</feature>
<keyword evidence="2" id="KW-0687">Ribonucleoprotein</keyword>
<proteinExistence type="predicted"/>
<feature type="compositionally biased region" description="Basic and acidic residues" evidence="1">
    <location>
        <begin position="100"/>
        <end position="110"/>
    </location>
</feature>
<feature type="region of interest" description="Disordered" evidence="1">
    <location>
        <begin position="1"/>
        <end position="197"/>
    </location>
</feature>